<protein>
    <recommendedName>
        <fullName evidence="2">HD domain-containing protein</fullName>
    </recommendedName>
</protein>
<gene>
    <name evidence="1" type="ORF">S06H3_25129</name>
</gene>
<comment type="caution">
    <text evidence="1">The sequence shown here is derived from an EMBL/GenBank/DDBJ whole genome shotgun (WGS) entry which is preliminary data.</text>
</comment>
<dbReference type="AlphaFoldDB" id="X1PK70"/>
<evidence type="ECO:0000313" key="1">
    <source>
        <dbReference type="EMBL" id="GAI31279.1"/>
    </source>
</evidence>
<reference evidence="1" key="1">
    <citation type="journal article" date="2014" name="Front. Microbiol.">
        <title>High frequency of phylogenetically diverse reductive dehalogenase-homologous genes in deep subseafloor sedimentary metagenomes.</title>
        <authorList>
            <person name="Kawai M."/>
            <person name="Futagami T."/>
            <person name="Toyoda A."/>
            <person name="Takaki Y."/>
            <person name="Nishi S."/>
            <person name="Hori S."/>
            <person name="Arai W."/>
            <person name="Tsubouchi T."/>
            <person name="Morono Y."/>
            <person name="Uchiyama I."/>
            <person name="Ito T."/>
            <person name="Fujiyama A."/>
            <person name="Inagaki F."/>
            <person name="Takami H."/>
        </authorList>
    </citation>
    <scope>NUCLEOTIDE SEQUENCE</scope>
    <source>
        <strain evidence="1">Expedition CK06-06</strain>
    </source>
</reference>
<organism evidence="1">
    <name type="scientific">marine sediment metagenome</name>
    <dbReference type="NCBI Taxonomy" id="412755"/>
    <lineage>
        <taxon>unclassified sequences</taxon>
        <taxon>metagenomes</taxon>
        <taxon>ecological metagenomes</taxon>
    </lineage>
</organism>
<sequence>RERALSMAVVHDWAEASIGDFPCTALKYLGPAGTKKRFEKRALEDH</sequence>
<dbReference type="EMBL" id="BARV01014349">
    <property type="protein sequence ID" value="GAI31279.1"/>
    <property type="molecule type" value="Genomic_DNA"/>
</dbReference>
<evidence type="ECO:0008006" key="2">
    <source>
        <dbReference type="Google" id="ProtNLM"/>
    </source>
</evidence>
<dbReference type="SUPFAM" id="SSF109604">
    <property type="entry name" value="HD-domain/PDEase-like"/>
    <property type="match status" value="1"/>
</dbReference>
<dbReference type="Gene3D" id="1.10.3210.10">
    <property type="entry name" value="Hypothetical protein af1432"/>
    <property type="match status" value="1"/>
</dbReference>
<name>X1PK70_9ZZZZ</name>
<proteinExistence type="predicted"/>
<feature type="non-terminal residue" evidence="1">
    <location>
        <position position="1"/>
    </location>
</feature>
<accession>X1PK70</accession>